<sequence>MVSTLSKSLYLTYSDACISQSALATDSAAATLTLSLRLRRFASAAASPTTPLCVYSCARGSRSPPVLHYPMRLQISFPFPQLGLDGSYTRGIVIDTDLGKLRSALQEIVNPYENAIFVIGKTLAPSDEHNFISCFGFFDCEFVSQNNFIFNFDSLCSFFIIIQLLPMARKCSVCTVTILPSHGFEDVLPCYRGFTPNFLLSAHMPIVLVSVGDGPWADMRKMGDLIPKRVDLSGIISSPISVPFVSFFDLDLLSAKFLNFTEIMREGPSELAKERELSLTDLICDSDEEWIRGGADEDVRHFCIFVFNTLKNLQA</sequence>
<reference evidence="1 2" key="1">
    <citation type="submission" date="2021-03" db="EMBL/GenBank/DDBJ databases">
        <authorList>
            <person name="King G.J."/>
            <person name="Bancroft I."/>
            <person name="Baten A."/>
            <person name="Bloomfield J."/>
            <person name="Borpatragohain P."/>
            <person name="He Z."/>
            <person name="Irish N."/>
            <person name="Irwin J."/>
            <person name="Liu K."/>
            <person name="Mauleon R.P."/>
            <person name="Moore J."/>
            <person name="Morris R."/>
            <person name="Ostergaard L."/>
            <person name="Wang B."/>
            <person name="Wells R."/>
        </authorList>
    </citation>
    <scope>NUCLEOTIDE SEQUENCE [LARGE SCALE GENOMIC DNA]</scope>
    <source>
        <strain evidence="1">R-o-18</strain>
        <tissue evidence="1">Leaf</tissue>
    </source>
</reference>
<evidence type="ECO:0000313" key="2">
    <source>
        <dbReference type="Proteomes" id="UP000823674"/>
    </source>
</evidence>
<dbReference type="EMBL" id="JADBGQ010000008">
    <property type="protein sequence ID" value="KAG5383359.1"/>
    <property type="molecule type" value="Genomic_DNA"/>
</dbReference>
<organism evidence="1 2">
    <name type="scientific">Brassica rapa subsp. trilocularis</name>
    <dbReference type="NCBI Taxonomy" id="1813537"/>
    <lineage>
        <taxon>Eukaryota</taxon>
        <taxon>Viridiplantae</taxon>
        <taxon>Streptophyta</taxon>
        <taxon>Embryophyta</taxon>
        <taxon>Tracheophyta</taxon>
        <taxon>Spermatophyta</taxon>
        <taxon>Magnoliopsida</taxon>
        <taxon>eudicotyledons</taxon>
        <taxon>Gunneridae</taxon>
        <taxon>Pentapetalae</taxon>
        <taxon>rosids</taxon>
        <taxon>malvids</taxon>
        <taxon>Brassicales</taxon>
        <taxon>Brassicaceae</taxon>
        <taxon>Brassiceae</taxon>
        <taxon>Brassica</taxon>
    </lineage>
</organism>
<dbReference type="Proteomes" id="UP000823674">
    <property type="component" value="Chromosome A09"/>
</dbReference>
<name>A0ABQ7L9W0_BRACM</name>
<proteinExistence type="predicted"/>
<evidence type="ECO:0008006" key="3">
    <source>
        <dbReference type="Google" id="ProtNLM"/>
    </source>
</evidence>
<protein>
    <recommendedName>
        <fullName evidence="3">Copine C-terminal domain-containing protein</fullName>
    </recommendedName>
</protein>
<gene>
    <name evidence="1" type="primary">A09g504300.1_BraROA</name>
    <name evidence="1" type="ORF">IGI04_034829</name>
</gene>
<comment type="caution">
    <text evidence="1">The sequence shown here is derived from an EMBL/GenBank/DDBJ whole genome shotgun (WGS) entry which is preliminary data.</text>
</comment>
<dbReference type="PANTHER" id="PTHR45751">
    <property type="entry name" value="COPINE FAMILY PROTEIN 1"/>
    <property type="match status" value="1"/>
</dbReference>
<dbReference type="InterPro" id="IPR052079">
    <property type="entry name" value="E3_ligase/Copine_domain"/>
</dbReference>
<keyword evidence="2" id="KW-1185">Reference proteome</keyword>
<accession>A0ABQ7L9W0</accession>
<dbReference type="PANTHER" id="PTHR45751:SF22">
    <property type="entry name" value="COPINE C-TERMINAL DOMAIN-CONTAINING PROTEIN"/>
    <property type="match status" value="1"/>
</dbReference>
<evidence type="ECO:0000313" key="1">
    <source>
        <dbReference type="EMBL" id="KAG5383359.1"/>
    </source>
</evidence>